<evidence type="ECO:0000313" key="11">
    <source>
        <dbReference type="EMBL" id="KOX91798.1"/>
    </source>
</evidence>
<dbReference type="GO" id="GO:0005886">
    <property type="term" value="C:plasma membrane"/>
    <property type="evidence" value="ECO:0007669"/>
    <property type="project" value="UniProtKB-SubCell"/>
</dbReference>
<dbReference type="PANTHER" id="PTHR30183:SF3">
    <property type="entry name" value="MOLYBDENUM TRANSPORT SYSTEM PERMEASE PROTEIN MODB"/>
    <property type="match status" value="1"/>
</dbReference>
<dbReference type="Proteomes" id="UP000037729">
    <property type="component" value="Unassembled WGS sequence"/>
</dbReference>
<dbReference type="GO" id="GO:0055085">
    <property type="term" value="P:transmembrane transport"/>
    <property type="evidence" value="ECO:0007669"/>
    <property type="project" value="InterPro"/>
</dbReference>
<evidence type="ECO:0000256" key="3">
    <source>
        <dbReference type="ARBA" id="ARBA00022448"/>
    </source>
</evidence>
<evidence type="ECO:0000256" key="7">
    <source>
        <dbReference type="ARBA" id="ARBA00022989"/>
    </source>
</evidence>
<dbReference type="PANTHER" id="PTHR30183">
    <property type="entry name" value="MOLYBDENUM TRANSPORT SYSTEM PERMEASE PROTEIN MODB"/>
    <property type="match status" value="1"/>
</dbReference>
<dbReference type="PATRIC" id="fig|1705562.3.peg.3787"/>
<protein>
    <submittedName>
        <fullName evidence="11">Sulfate ABC transporter permease</fullName>
    </submittedName>
</protein>
<feature type="transmembrane region" description="Helical" evidence="9">
    <location>
        <begin position="194"/>
        <end position="218"/>
    </location>
</feature>
<evidence type="ECO:0000313" key="12">
    <source>
        <dbReference type="Proteomes" id="UP000037729"/>
    </source>
</evidence>
<feature type="transmembrane region" description="Helical" evidence="9">
    <location>
        <begin position="238"/>
        <end position="260"/>
    </location>
</feature>
<dbReference type="InterPro" id="IPR000515">
    <property type="entry name" value="MetI-like"/>
</dbReference>
<keyword evidence="4" id="KW-1003">Cell membrane</keyword>
<keyword evidence="7 9" id="KW-1133">Transmembrane helix</keyword>
<dbReference type="PROSITE" id="PS50928">
    <property type="entry name" value="ABC_TM1"/>
    <property type="match status" value="1"/>
</dbReference>
<feature type="transmembrane region" description="Helical" evidence="9">
    <location>
        <begin position="57"/>
        <end position="81"/>
    </location>
</feature>
<evidence type="ECO:0000256" key="4">
    <source>
        <dbReference type="ARBA" id="ARBA00022475"/>
    </source>
</evidence>
<dbReference type="AlphaFoldDB" id="A0A0M9AHX2"/>
<dbReference type="Gene3D" id="1.10.3720.10">
    <property type="entry name" value="MetI-like"/>
    <property type="match status" value="1"/>
</dbReference>
<feature type="domain" description="ABC transmembrane type-1" evidence="10">
    <location>
        <begin position="62"/>
        <end position="255"/>
    </location>
</feature>
<comment type="subcellular location">
    <subcellularLocation>
        <location evidence="1 9">Cell membrane</location>
        <topology evidence="1 9">Multi-pass membrane protein</topology>
    </subcellularLocation>
</comment>
<reference evidence="11 12" key="1">
    <citation type="submission" date="2015-08" db="EMBL/GenBank/DDBJ databases">
        <title>Genomes of Isolates from Cabo Rojo, PR.</title>
        <authorList>
            <person name="Sanchez-Nieves R.L."/>
            <person name="Montalvo-Rodriguez R."/>
        </authorList>
    </citation>
    <scope>NUCLEOTIDE SEQUENCE [LARGE SCALE GENOMIC DNA]</scope>
    <source>
        <strain evidence="11 12">SL3</strain>
    </source>
</reference>
<comment type="caution">
    <text evidence="11">The sequence shown here is derived from an EMBL/GenBank/DDBJ whole genome shotgun (WGS) entry which is preliminary data.</text>
</comment>
<organism evidence="11 12">
    <name type="scientific">Haloarcula rubripromontorii</name>
    <dbReference type="NCBI Taxonomy" id="1705562"/>
    <lineage>
        <taxon>Archaea</taxon>
        <taxon>Methanobacteriati</taxon>
        <taxon>Methanobacteriota</taxon>
        <taxon>Stenosarchaea group</taxon>
        <taxon>Halobacteria</taxon>
        <taxon>Halobacteriales</taxon>
        <taxon>Haloarculaceae</taxon>
        <taxon>Haloarcula</taxon>
    </lineage>
</organism>
<evidence type="ECO:0000256" key="1">
    <source>
        <dbReference type="ARBA" id="ARBA00004651"/>
    </source>
</evidence>
<dbReference type="EMBL" id="LIUF01000006">
    <property type="protein sequence ID" value="KOX91798.1"/>
    <property type="molecule type" value="Genomic_DNA"/>
</dbReference>
<dbReference type="InterPro" id="IPR035906">
    <property type="entry name" value="MetI-like_sf"/>
</dbReference>
<evidence type="ECO:0000256" key="6">
    <source>
        <dbReference type="ARBA" id="ARBA00022692"/>
    </source>
</evidence>
<dbReference type="CDD" id="cd06261">
    <property type="entry name" value="TM_PBP2"/>
    <property type="match status" value="1"/>
</dbReference>
<evidence type="ECO:0000256" key="9">
    <source>
        <dbReference type="RuleBase" id="RU363032"/>
    </source>
</evidence>
<accession>A0A0M9AHX2</accession>
<keyword evidence="5" id="KW-0500">Molybdenum</keyword>
<feature type="transmembrane region" description="Helical" evidence="9">
    <location>
        <begin position="21"/>
        <end position="45"/>
    </location>
</feature>
<feature type="transmembrane region" description="Helical" evidence="9">
    <location>
        <begin position="138"/>
        <end position="157"/>
    </location>
</feature>
<evidence type="ECO:0000256" key="8">
    <source>
        <dbReference type="ARBA" id="ARBA00023136"/>
    </source>
</evidence>
<comment type="similarity">
    <text evidence="2 9">Belongs to the binding-protein-dependent transport system permease family.</text>
</comment>
<evidence type="ECO:0000256" key="5">
    <source>
        <dbReference type="ARBA" id="ARBA00022505"/>
    </source>
</evidence>
<sequence>MSRALSRGETRAGHTVGVRELVPVLGAVLLLYFVVPVLVLVLTYSPTALLTSLTETYVINAAVTSLVAALGSTAIAVVFGLPLAYWLSRNTSVLATVAMGAVVLPLVLPPVVSGMLLLTVVGPNGLGGLTDLALTRSLLGVIAAQTFVASPFFVVTAKAAFDGIDDRLEEASRSLGRDWVGTMRSVTVPLAKPGLLAGLVLTFARAMGEFGATMMLAYYPRTLPVQIWASFISDGLDAALPVAVMLLGVALGTLLVVHALRATPWR</sequence>
<gene>
    <name evidence="11" type="ORF">AMS69_16955</name>
</gene>
<keyword evidence="8 9" id="KW-0472">Membrane</keyword>
<dbReference type="STRING" id="1705562.AMS69_16955"/>
<name>A0A0M9AHX2_9EURY</name>
<evidence type="ECO:0000256" key="2">
    <source>
        <dbReference type="ARBA" id="ARBA00009306"/>
    </source>
</evidence>
<feature type="transmembrane region" description="Helical" evidence="9">
    <location>
        <begin position="93"/>
        <end position="118"/>
    </location>
</feature>
<dbReference type="OrthoDB" id="11163at2157"/>
<proteinExistence type="inferred from homology"/>
<keyword evidence="3 9" id="KW-0813">Transport</keyword>
<evidence type="ECO:0000259" key="10">
    <source>
        <dbReference type="PROSITE" id="PS50928"/>
    </source>
</evidence>
<keyword evidence="12" id="KW-1185">Reference proteome</keyword>
<dbReference type="RefSeq" id="WP_053969236.1">
    <property type="nucleotide sequence ID" value="NZ_LIUF01000006.1"/>
</dbReference>
<dbReference type="Pfam" id="PF00528">
    <property type="entry name" value="BPD_transp_1"/>
    <property type="match status" value="1"/>
</dbReference>
<dbReference type="SUPFAM" id="SSF161098">
    <property type="entry name" value="MetI-like"/>
    <property type="match status" value="1"/>
</dbReference>
<keyword evidence="6 9" id="KW-0812">Transmembrane</keyword>